<evidence type="ECO:0000256" key="2">
    <source>
        <dbReference type="ARBA" id="ARBA00005615"/>
    </source>
</evidence>
<dbReference type="PANTHER" id="PTHR23403">
    <property type="entry name" value="TREHALASE"/>
    <property type="match status" value="1"/>
</dbReference>
<evidence type="ECO:0000256" key="3">
    <source>
        <dbReference type="ARBA" id="ARBA00012757"/>
    </source>
</evidence>
<dbReference type="EMBL" id="VSWD01000014">
    <property type="protein sequence ID" value="KAK3083029.1"/>
    <property type="molecule type" value="Genomic_DNA"/>
</dbReference>
<dbReference type="InterPro" id="IPR018232">
    <property type="entry name" value="Glyco_hydro_37_CS"/>
</dbReference>
<keyword evidence="9" id="KW-1185">Reference proteome</keyword>
<organism evidence="8 9">
    <name type="scientific">Pinctada imbricata</name>
    <name type="common">Atlantic pearl-oyster</name>
    <name type="synonym">Pinctada martensii</name>
    <dbReference type="NCBI Taxonomy" id="66713"/>
    <lineage>
        <taxon>Eukaryota</taxon>
        <taxon>Metazoa</taxon>
        <taxon>Spiralia</taxon>
        <taxon>Lophotrochozoa</taxon>
        <taxon>Mollusca</taxon>
        <taxon>Bivalvia</taxon>
        <taxon>Autobranchia</taxon>
        <taxon>Pteriomorphia</taxon>
        <taxon>Pterioida</taxon>
        <taxon>Pterioidea</taxon>
        <taxon>Pteriidae</taxon>
        <taxon>Pinctada</taxon>
    </lineage>
</organism>
<evidence type="ECO:0000256" key="6">
    <source>
        <dbReference type="ARBA" id="ARBA00023295"/>
    </source>
</evidence>
<evidence type="ECO:0000256" key="1">
    <source>
        <dbReference type="ARBA" id="ARBA00001576"/>
    </source>
</evidence>
<dbReference type="SUPFAM" id="SSF48208">
    <property type="entry name" value="Six-hairpin glycosidases"/>
    <property type="match status" value="2"/>
</dbReference>
<name>A0AA89BPS3_PINIB</name>
<dbReference type="InterPro" id="IPR001661">
    <property type="entry name" value="Glyco_hydro_37"/>
</dbReference>
<dbReference type="AlphaFoldDB" id="A0AA89BPS3"/>
<keyword evidence="5 7" id="KW-0378">Hydrolase</keyword>
<dbReference type="PROSITE" id="PS00928">
    <property type="entry name" value="TREHALASE_2"/>
    <property type="match status" value="1"/>
</dbReference>
<dbReference type="GO" id="GO:0005993">
    <property type="term" value="P:trehalose catabolic process"/>
    <property type="evidence" value="ECO:0007669"/>
    <property type="project" value="TreeGrafter"/>
</dbReference>
<proteinExistence type="inferred from homology"/>
<comment type="catalytic activity">
    <reaction evidence="1 7">
        <text>alpha,alpha-trehalose + H2O = alpha-D-glucose + beta-D-glucose</text>
        <dbReference type="Rhea" id="RHEA:32675"/>
        <dbReference type="ChEBI" id="CHEBI:15377"/>
        <dbReference type="ChEBI" id="CHEBI:15903"/>
        <dbReference type="ChEBI" id="CHEBI:16551"/>
        <dbReference type="ChEBI" id="CHEBI:17925"/>
        <dbReference type="EC" id="3.2.1.28"/>
    </reaction>
</comment>
<comment type="similarity">
    <text evidence="2 7">Belongs to the glycosyl hydrolase 37 family.</text>
</comment>
<comment type="caution">
    <text evidence="8">The sequence shown here is derived from an EMBL/GenBank/DDBJ whole genome shotgun (WGS) entry which is preliminary data.</text>
</comment>
<dbReference type="PANTHER" id="PTHR23403:SF1">
    <property type="entry name" value="TREHALASE"/>
    <property type="match status" value="1"/>
</dbReference>
<feature type="non-terminal residue" evidence="8">
    <location>
        <position position="1"/>
    </location>
</feature>
<evidence type="ECO:0000256" key="7">
    <source>
        <dbReference type="RuleBase" id="RU361180"/>
    </source>
</evidence>
<evidence type="ECO:0000256" key="4">
    <source>
        <dbReference type="ARBA" id="ARBA00019905"/>
    </source>
</evidence>
<dbReference type="Gene3D" id="1.50.10.10">
    <property type="match status" value="2"/>
</dbReference>
<dbReference type="GO" id="GO:0004555">
    <property type="term" value="F:alpha,alpha-trehalase activity"/>
    <property type="evidence" value="ECO:0007669"/>
    <property type="project" value="UniProtKB-EC"/>
</dbReference>
<sequence>SEIYCRGQLLDTVQRSRLFPDSKTFVDMSLRKSPDQKPELYSNIASATETGMGFSSRWFSREDGSLNLNTTITKQIIPVDLNSILCEKTKAAIYAEKFRQRKILMENVFWNSKRGIWQDFSLAKNASRDYFFPSNIFPLFADCVDDKQHKMQPVLKYLETYGILDFNGGVPASLINTGEQWDFPNGWPPIQHVFIQTLTRSSNPNARMTGLRLAQKWLWSNYQSWNRSRVIFEKVIIRFTPSFFAM</sequence>
<reference evidence="8" key="1">
    <citation type="submission" date="2019-08" db="EMBL/GenBank/DDBJ databases">
        <title>The improved chromosome-level genome for the pearl oyster Pinctada fucata martensii using PacBio sequencing and Hi-C.</title>
        <authorList>
            <person name="Zheng Z."/>
        </authorList>
    </citation>
    <scope>NUCLEOTIDE SEQUENCE</scope>
    <source>
        <strain evidence="8">ZZ-2019</strain>
        <tissue evidence="8">Adductor muscle</tissue>
    </source>
</reference>
<keyword evidence="6 7" id="KW-0326">Glycosidase</keyword>
<dbReference type="PRINTS" id="PR00744">
    <property type="entry name" value="GLHYDRLASE37"/>
</dbReference>
<evidence type="ECO:0000256" key="5">
    <source>
        <dbReference type="ARBA" id="ARBA00022801"/>
    </source>
</evidence>
<gene>
    <name evidence="8" type="ORF">FSP39_012018</name>
</gene>
<dbReference type="InterPro" id="IPR012341">
    <property type="entry name" value="6hp_glycosidase-like_sf"/>
</dbReference>
<protein>
    <recommendedName>
        <fullName evidence="4 7">Trehalase</fullName>
        <ecNumber evidence="3 7">3.2.1.28</ecNumber>
    </recommendedName>
    <alternativeName>
        <fullName evidence="7">Alpha-trehalose glucohydrolase</fullName>
    </alternativeName>
</protein>
<evidence type="ECO:0000313" key="9">
    <source>
        <dbReference type="Proteomes" id="UP001186944"/>
    </source>
</evidence>
<evidence type="ECO:0000313" key="8">
    <source>
        <dbReference type="EMBL" id="KAK3083029.1"/>
    </source>
</evidence>
<dbReference type="EC" id="3.2.1.28" evidence="3 7"/>
<dbReference type="Proteomes" id="UP001186944">
    <property type="component" value="Unassembled WGS sequence"/>
</dbReference>
<accession>A0AA89BPS3</accession>
<dbReference type="InterPro" id="IPR008928">
    <property type="entry name" value="6-hairpin_glycosidase_sf"/>
</dbReference>
<dbReference type="Pfam" id="PF01204">
    <property type="entry name" value="Trehalase"/>
    <property type="match status" value="1"/>
</dbReference>